<evidence type="ECO:0000313" key="1">
    <source>
        <dbReference type="EMBL" id="KAF8781516.1"/>
    </source>
</evidence>
<gene>
    <name evidence="1" type="ORF">HNY73_011904</name>
</gene>
<comment type="caution">
    <text evidence="1">The sequence shown here is derived from an EMBL/GenBank/DDBJ whole genome shotgun (WGS) entry which is preliminary data.</text>
</comment>
<name>A0A8T0ETA6_ARGBR</name>
<reference evidence="1" key="1">
    <citation type="journal article" date="2020" name="bioRxiv">
        <title>Chromosome-level reference genome of the European wasp spider Argiope bruennichi: a resource for studies on range expansion and evolutionary adaptation.</title>
        <authorList>
            <person name="Sheffer M.M."/>
            <person name="Hoppe A."/>
            <person name="Krehenwinkel H."/>
            <person name="Uhl G."/>
            <person name="Kuss A.W."/>
            <person name="Jensen L."/>
            <person name="Jensen C."/>
            <person name="Gillespie R.G."/>
            <person name="Hoff K.J."/>
            <person name="Prost S."/>
        </authorList>
    </citation>
    <scope>NUCLEOTIDE SEQUENCE</scope>
</reference>
<dbReference type="EMBL" id="JABXBU010001863">
    <property type="protein sequence ID" value="KAF8781516.1"/>
    <property type="molecule type" value="Genomic_DNA"/>
</dbReference>
<keyword evidence="2" id="KW-1185">Reference proteome</keyword>
<organism evidence="1 2">
    <name type="scientific">Argiope bruennichi</name>
    <name type="common">Wasp spider</name>
    <name type="synonym">Aranea bruennichi</name>
    <dbReference type="NCBI Taxonomy" id="94029"/>
    <lineage>
        <taxon>Eukaryota</taxon>
        <taxon>Metazoa</taxon>
        <taxon>Ecdysozoa</taxon>
        <taxon>Arthropoda</taxon>
        <taxon>Chelicerata</taxon>
        <taxon>Arachnida</taxon>
        <taxon>Araneae</taxon>
        <taxon>Araneomorphae</taxon>
        <taxon>Entelegynae</taxon>
        <taxon>Araneoidea</taxon>
        <taxon>Araneidae</taxon>
        <taxon>Argiope</taxon>
    </lineage>
</organism>
<accession>A0A8T0ETA6</accession>
<proteinExistence type="predicted"/>
<dbReference type="Proteomes" id="UP000807504">
    <property type="component" value="Unassembled WGS sequence"/>
</dbReference>
<dbReference type="AlphaFoldDB" id="A0A8T0ETA6"/>
<protein>
    <submittedName>
        <fullName evidence="1">Uncharacterized protein</fullName>
    </submittedName>
</protein>
<sequence>MMPQLTAGLIDSSEEMRKRTSITVHRGHGRIIQFCEPTSASAKNVTVAVIPTDESSENDYQVVEPCFAFAVERSGRRIVLDQYKRKCSPELCIAVQKEVFTRTLYSNTKGSVHQELCTAATKGSVHQTLYSIQKEVFTRTLYSNTKGSVHQNFVQQYKRKCSPGLCTAIQKYVFTRTLYSITKGSIHY</sequence>
<reference evidence="1" key="2">
    <citation type="submission" date="2020-06" db="EMBL/GenBank/DDBJ databases">
        <authorList>
            <person name="Sheffer M."/>
        </authorList>
    </citation>
    <scope>NUCLEOTIDE SEQUENCE</scope>
</reference>
<evidence type="ECO:0000313" key="2">
    <source>
        <dbReference type="Proteomes" id="UP000807504"/>
    </source>
</evidence>